<dbReference type="SFLD" id="SFLDG01067">
    <property type="entry name" value="SPASM/twitch_domain_containing"/>
    <property type="match status" value="1"/>
</dbReference>
<dbReference type="InterPro" id="IPR058240">
    <property type="entry name" value="rSAM_sf"/>
</dbReference>
<evidence type="ECO:0000313" key="10">
    <source>
        <dbReference type="Proteomes" id="UP001204798"/>
    </source>
</evidence>
<dbReference type="InterPro" id="IPR007197">
    <property type="entry name" value="rSAM"/>
</dbReference>
<dbReference type="InterPro" id="IPR034491">
    <property type="entry name" value="Anaerob_Ser_sulfatase-maturase"/>
</dbReference>
<dbReference type="InterPro" id="IPR047207">
    <property type="entry name" value="SPASM_anSME"/>
</dbReference>
<comment type="cofactor">
    <cofactor evidence="1">
        <name>[4Fe-4S] cluster</name>
        <dbReference type="ChEBI" id="CHEBI:49883"/>
    </cofactor>
</comment>
<dbReference type="InterPro" id="IPR004027">
    <property type="entry name" value="SEC_C_motif"/>
</dbReference>
<sequence>MTIGRRSNFIPRALLEQEETRHEDLPPAFHIMLKPRGPICNLDCTYCFYLRKEQLYGKGTSFYMPDDVLEEFTRQYIEAQKVPEVTFGWQGGEPTLMGLDFFRKAVALQEKYRKPNMRIKNTFQTNGVLLDEEWCRFFKEHNFLVGLSMDGPRELHDAYRVDKGGKPTFDKVYRALKLLQKHGVEFNILCVVNRINADHPLRVYRFFKSEGVEFIQFIPAVERTPDGGVTEWTVRPQQWGNFLCTIFDEWVRNDVGKIFVQQFEVALEAWLGFEPSLCVHSKTCGNCLAMEHNGDLFSCDHFVFPDYYLGNIMETPMTQLVASSFQRKFGRDKWDKLPRYCRECPVLFACNGGCPKDRFIKTPDGEDGLNYLCAGYKRFFTHIAPYMRQMAALIRQGQPAWLIMEILRQREQPKRKVGPNDPCPCGSGRKFKKCCMGKN</sequence>
<dbReference type="SUPFAM" id="SSF102114">
    <property type="entry name" value="Radical SAM enzymes"/>
    <property type="match status" value="1"/>
</dbReference>
<dbReference type="Gene3D" id="3.20.20.70">
    <property type="entry name" value="Aldolase class I"/>
    <property type="match status" value="1"/>
</dbReference>
<evidence type="ECO:0000313" key="9">
    <source>
        <dbReference type="EMBL" id="MCS3921195.1"/>
    </source>
</evidence>
<dbReference type="PANTHER" id="PTHR43273:SF3">
    <property type="entry name" value="ANAEROBIC SULFATASE-MATURATING ENZYME HOMOLOG ASLB-RELATED"/>
    <property type="match status" value="1"/>
</dbReference>
<reference evidence="9 10" key="1">
    <citation type="submission" date="2022-08" db="EMBL/GenBank/DDBJ databases">
        <title>Bacterial and archaeal communities from various locations to study Microbial Dark Matter (Phase II).</title>
        <authorList>
            <person name="Stepanauskas R."/>
        </authorList>
    </citation>
    <scope>NUCLEOTIDE SEQUENCE [LARGE SCALE GENOMIC DNA]</scope>
    <source>
        <strain evidence="9 10">PD1</strain>
    </source>
</reference>
<dbReference type="SFLD" id="SFLDG01384">
    <property type="entry name" value="thioether_bond_formation_requi"/>
    <property type="match status" value="1"/>
</dbReference>
<evidence type="ECO:0000259" key="8">
    <source>
        <dbReference type="PROSITE" id="PS51918"/>
    </source>
</evidence>
<evidence type="ECO:0000256" key="6">
    <source>
        <dbReference type="ARBA" id="ARBA00023014"/>
    </source>
</evidence>
<comment type="caution">
    <text evidence="9">The sequence shown here is derived from an EMBL/GenBank/DDBJ whole genome shotgun (WGS) entry which is preliminary data.</text>
</comment>
<evidence type="ECO:0000256" key="5">
    <source>
        <dbReference type="ARBA" id="ARBA00023004"/>
    </source>
</evidence>
<comment type="similarity">
    <text evidence="7">Belongs to the radical SAM superfamily. Anaerobic sulfatase-maturating enzyme family.</text>
</comment>
<dbReference type="InterPro" id="IPR013785">
    <property type="entry name" value="Aldolase_TIM"/>
</dbReference>
<keyword evidence="10" id="KW-1185">Reference proteome</keyword>
<dbReference type="SUPFAM" id="SSF103642">
    <property type="entry name" value="Sec-C motif"/>
    <property type="match status" value="1"/>
</dbReference>
<dbReference type="PROSITE" id="PS51918">
    <property type="entry name" value="RADICAL_SAM"/>
    <property type="match status" value="1"/>
</dbReference>
<name>A0ABT2ETL3_9BACT</name>
<dbReference type="Pfam" id="PF04055">
    <property type="entry name" value="Radical_SAM"/>
    <property type="match status" value="1"/>
</dbReference>
<evidence type="ECO:0000256" key="7">
    <source>
        <dbReference type="ARBA" id="ARBA00023601"/>
    </source>
</evidence>
<evidence type="ECO:0000256" key="2">
    <source>
        <dbReference type="ARBA" id="ARBA00022485"/>
    </source>
</evidence>
<proteinExistence type="inferred from homology"/>
<evidence type="ECO:0000256" key="4">
    <source>
        <dbReference type="ARBA" id="ARBA00022723"/>
    </source>
</evidence>
<keyword evidence="2" id="KW-0004">4Fe-4S</keyword>
<accession>A0ABT2ETL3</accession>
<keyword evidence="6" id="KW-0411">Iron-sulfur</keyword>
<dbReference type="SFLD" id="SFLDG01072">
    <property type="entry name" value="dehydrogenase_like"/>
    <property type="match status" value="1"/>
</dbReference>
<keyword evidence="3" id="KW-0949">S-adenosyl-L-methionine</keyword>
<organism evidence="9 10">
    <name type="scientific">Candidatus Fervidibacter sacchari</name>
    <dbReference type="NCBI Taxonomy" id="1448929"/>
    <lineage>
        <taxon>Bacteria</taxon>
        <taxon>Candidatus Fervidibacterota</taxon>
        <taxon>Candidatus Fervidibacter</taxon>
    </lineage>
</organism>
<keyword evidence="5" id="KW-0408">Iron</keyword>
<keyword evidence="4" id="KW-0479">Metal-binding</keyword>
<dbReference type="Pfam" id="PF02810">
    <property type="entry name" value="SEC-C"/>
    <property type="match status" value="1"/>
</dbReference>
<dbReference type="CDD" id="cd01335">
    <property type="entry name" value="Radical_SAM"/>
    <property type="match status" value="1"/>
</dbReference>
<dbReference type="InterPro" id="IPR023867">
    <property type="entry name" value="Sulphatase_maturase_rSAM"/>
</dbReference>
<evidence type="ECO:0000256" key="1">
    <source>
        <dbReference type="ARBA" id="ARBA00001966"/>
    </source>
</evidence>
<dbReference type="InterPro" id="IPR023885">
    <property type="entry name" value="4Fe4S-binding_SPASM_dom"/>
</dbReference>
<dbReference type="Pfam" id="PF13186">
    <property type="entry name" value="SPASM"/>
    <property type="match status" value="1"/>
</dbReference>
<dbReference type="EMBL" id="JANUCP010000010">
    <property type="protein sequence ID" value="MCS3921195.1"/>
    <property type="molecule type" value="Genomic_DNA"/>
</dbReference>
<dbReference type="PANTHER" id="PTHR43273">
    <property type="entry name" value="ANAEROBIC SULFATASE-MATURATING ENZYME HOMOLOG ASLB-RELATED"/>
    <property type="match status" value="1"/>
</dbReference>
<dbReference type="CDD" id="cd21120">
    <property type="entry name" value="SPASM_anSME"/>
    <property type="match status" value="1"/>
</dbReference>
<gene>
    <name evidence="9" type="ORF">M2350_003641</name>
</gene>
<dbReference type="SFLD" id="SFLDF00285">
    <property type="entry name" value="anaerobic_Ser-type_sulfatase-m"/>
    <property type="match status" value="1"/>
</dbReference>
<protein>
    <recommendedName>
        <fullName evidence="8">Radical SAM core domain-containing protein</fullName>
    </recommendedName>
</protein>
<dbReference type="SFLD" id="SFLDG01386">
    <property type="entry name" value="main_SPASM_domain-containing"/>
    <property type="match status" value="1"/>
</dbReference>
<dbReference type="SFLD" id="SFLDS00029">
    <property type="entry name" value="Radical_SAM"/>
    <property type="match status" value="1"/>
</dbReference>
<dbReference type="NCBIfam" id="TIGR04085">
    <property type="entry name" value="rSAM_more_4Fe4S"/>
    <property type="match status" value="1"/>
</dbReference>
<feature type="domain" description="Radical SAM core" evidence="8">
    <location>
        <begin position="23"/>
        <end position="252"/>
    </location>
</feature>
<dbReference type="RefSeq" id="WP_310473633.1">
    <property type="nucleotide sequence ID" value="NZ_CP130454.1"/>
</dbReference>
<dbReference type="Proteomes" id="UP001204798">
    <property type="component" value="Unassembled WGS sequence"/>
</dbReference>
<dbReference type="Gene3D" id="3.10.450.50">
    <property type="match status" value="1"/>
</dbReference>
<dbReference type="NCBIfam" id="TIGR03942">
    <property type="entry name" value="sulfatase_rSAM"/>
    <property type="match status" value="1"/>
</dbReference>
<evidence type="ECO:0000256" key="3">
    <source>
        <dbReference type="ARBA" id="ARBA00022691"/>
    </source>
</evidence>